<dbReference type="EMBL" id="JAHRIO010055214">
    <property type="protein sequence ID" value="MEQ2176752.1"/>
    <property type="molecule type" value="Genomic_DNA"/>
</dbReference>
<feature type="region of interest" description="Disordered" evidence="1">
    <location>
        <begin position="1"/>
        <end position="26"/>
    </location>
</feature>
<reference evidence="2 3" key="1">
    <citation type="submission" date="2021-06" db="EMBL/GenBank/DDBJ databases">
        <authorList>
            <person name="Palmer J.M."/>
        </authorList>
    </citation>
    <scope>NUCLEOTIDE SEQUENCE [LARGE SCALE GENOMIC DNA]</scope>
    <source>
        <strain evidence="2 3">GA_2019</strain>
        <tissue evidence="2">Muscle</tissue>
    </source>
</reference>
<evidence type="ECO:0000313" key="2">
    <source>
        <dbReference type="EMBL" id="MEQ2176752.1"/>
    </source>
</evidence>
<keyword evidence="3" id="KW-1185">Reference proteome</keyword>
<protein>
    <submittedName>
        <fullName evidence="2">Uncharacterized protein</fullName>
    </submittedName>
</protein>
<dbReference type="Proteomes" id="UP001476798">
    <property type="component" value="Unassembled WGS sequence"/>
</dbReference>
<name>A0ABV0NZC9_9TELE</name>
<feature type="non-terminal residue" evidence="2">
    <location>
        <position position="1"/>
    </location>
</feature>
<gene>
    <name evidence="2" type="ORF">GOODEAATRI_031262</name>
</gene>
<proteinExistence type="predicted"/>
<accession>A0ABV0NZC9</accession>
<sequence>SLLSEKGSRGAGSSRLRDKDRDSGQTDQRYLALCLTVAVRYGDSPTSGEKIESLRCFSSGGRHLQEGQVGCWDGARPVVRSEAALTDGMQSHSP</sequence>
<feature type="compositionally biased region" description="Basic and acidic residues" evidence="1">
    <location>
        <begin position="15"/>
        <end position="24"/>
    </location>
</feature>
<comment type="caution">
    <text evidence="2">The sequence shown here is derived from an EMBL/GenBank/DDBJ whole genome shotgun (WGS) entry which is preliminary data.</text>
</comment>
<evidence type="ECO:0000256" key="1">
    <source>
        <dbReference type="SAM" id="MobiDB-lite"/>
    </source>
</evidence>
<organism evidence="2 3">
    <name type="scientific">Goodea atripinnis</name>
    <dbReference type="NCBI Taxonomy" id="208336"/>
    <lineage>
        <taxon>Eukaryota</taxon>
        <taxon>Metazoa</taxon>
        <taxon>Chordata</taxon>
        <taxon>Craniata</taxon>
        <taxon>Vertebrata</taxon>
        <taxon>Euteleostomi</taxon>
        <taxon>Actinopterygii</taxon>
        <taxon>Neopterygii</taxon>
        <taxon>Teleostei</taxon>
        <taxon>Neoteleostei</taxon>
        <taxon>Acanthomorphata</taxon>
        <taxon>Ovalentaria</taxon>
        <taxon>Atherinomorphae</taxon>
        <taxon>Cyprinodontiformes</taxon>
        <taxon>Goodeidae</taxon>
        <taxon>Goodea</taxon>
    </lineage>
</organism>
<evidence type="ECO:0000313" key="3">
    <source>
        <dbReference type="Proteomes" id="UP001476798"/>
    </source>
</evidence>